<dbReference type="Proteomes" id="UP000184080">
    <property type="component" value="Unassembled WGS sequence"/>
</dbReference>
<dbReference type="SUPFAM" id="SSF161098">
    <property type="entry name" value="MetI-like"/>
    <property type="match status" value="1"/>
</dbReference>
<dbReference type="GO" id="GO:0043190">
    <property type="term" value="C:ATP-binding cassette (ABC) transporter complex"/>
    <property type="evidence" value="ECO:0007669"/>
    <property type="project" value="InterPro"/>
</dbReference>
<feature type="transmembrane region" description="Helical" evidence="8">
    <location>
        <begin position="23"/>
        <end position="43"/>
    </location>
</feature>
<feature type="transmembrane region" description="Helical" evidence="8">
    <location>
        <begin position="55"/>
        <end position="76"/>
    </location>
</feature>
<feature type="transmembrane region" description="Helical" evidence="8">
    <location>
        <begin position="186"/>
        <end position="208"/>
    </location>
</feature>
<keyword evidence="6 8" id="KW-1133">Transmembrane helix</keyword>
<dbReference type="AlphaFoldDB" id="A0A1M6HKM8"/>
<proteinExistence type="inferred from homology"/>
<keyword evidence="11" id="KW-1185">Reference proteome</keyword>
<dbReference type="GO" id="GO:0006865">
    <property type="term" value="P:amino acid transport"/>
    <property type="evidence" value="ECO:0007669"/>
    <property type="project" value="UniProtKB-KW"/>
</dbReference>
<evidence type="ECO:0000256" key="4">
    <source>
        <dbReference type="ARBA" id="ARBA00022692"/>
    </source>
</evidence>
<dbReference type="FunFam" id="1.10.3720.10:FF:000033">
    <property type="entry name" value="Polar amino acid ABC transporter permease"/>
    <property type="match status" value="1"/>
</dbReference>
<feature type="domain" description="ABC transmembrane type-1" evidence="9">
    <location>
        <begin position="17"/>
        <end position="205"/>
    </location>
</feature>
<dbReference type="PANTHER" id="PTHR30614:SF0">
    <property type="entry name" value="L-CYSTINE TRANSPORT SYSTEM PERMEASE PROTEIN TCYL"/>
    <property type="match status" value="1"/>
</dbReference>
<dbReference type="InterPro" id="IPR000515">
    <property type="entry name" value="MetI-like"/>
</dbReference>
<dbReference type="InterPro" id="IPR010065">
    <property type="entry name" value="AA_ABC_transptr_permease_3TM"/>
</dbReference>
<evidence type="ECO:0000256" key="7">
    <source>
        <dbReference type="ARBA" id="ARBA00023136"/>
    </source>
</evidence>
<dbReference type="EMBL" id="FQZO01000003">
    <property type="protein sequence ID" value="SHJ22715.1"/>
    <property type="molecule type" value="Genomic_DNA"/>
</dbReference>
<evidence type="ECO:0000313" key="11">
    <source>
        <dbReference type="Proteomes" id="UP000184080"/>
    </source>
</evidence>
<evidence type="ECO:0000256" key="8">
    <source>
        <dbReference type="RuleBase" id="RU363032"/>
    </source>
</evidence>
<dbReference type="RefSeq" id="WP_073007066.1">
    <property type="nucleotide sequence ID" value="NZ_FQZO01000003.1"/>
</dbReference>
<dbReference type="CDD" id="cd06261">
    <property type="entry name" value="TM_PBP2"/>
    <property type="match status" value="1"/>
</dbReference>
<evidence type="ECO:0000256" key="6">
    <source>
        <dbReference type="ARBA" id="ARBA00022989"/>
    </source>
</evidence>
<keyword evidence="2 8" id="KW-0813">Transport</keyword>
<dbReference type="Gene3D" id="1.10.3720.10">
    <property type="entry name" value="MetI-like"/>
    <property type="match status" value="1"/>
</dbReference>
<comment type="subcellular location">
    <subcellularLocation>
        <location evidence="1 8">Cell membrane</location>
        <topology evidence="1 8">Multi-pass membrane protein</topology>
    </subcellularLocation>
</comment>
<evidence type="ECO:0000256" key="2">
    <source>
        <dbReference type="ARBA" id="ARBA00022448"/>
    </source>
</evidence>
<dbReference type="NCBIfam" id="TIGR01726">
    <property type="entry name" value="HEQRo_perm_3TM"/>
    <property type="match status" value="1"/>
</dbReference>
<reference evidence="10 11" key="1">
    <citation type="submission" date="2016-11" db="EMBL/GenBank/DDBJ databases">
        <authorList>
            <person name="Jaros S."/>
            <person name="Januszkiewicz K."/>
            <person name="Wedrychowicz H."/>
        </authorList>
    </citation>
    <scope>NUCLEOTIDE SEQUENCE [LARGE SCALE GENOMIC DNA]</scope>
    <source>
        <strain evidence="10 11">DSM 21864</strain>
    </source>
</reference>
<evidence type="ECO:0000259" key="9">
    <source>
        <dbReference type="PROSITE" id="PS50928"/>
    </source>
</evidence>
<keyword evidence="4 8" id="KW-0812">Transmembrane</keyword>
<evidence type="ECO:0000256" key="1">
    <source>
        <dbReference type="ARBA" id="ARBA00004651"/>
    </source>
</evidence>
<sequence length="213" mass="24141">MDINFLNQYIPILAHGAFKTVELTFISIIFGIILAFIVVMMKLSNIKIIKIIGTFYTWFFRGTPLLILLFILYFGLPQIDIRLSSYSAAILGLSINISAYVAEAIRGAILSVDKCQWEAAETEGLNYFQTLWYIIIPQCVNRMIPAVSNEFIALIKDTALVSTIAMTDLMSTSQKMANVSFRPLEIFFIAAIFYLMMTTFFTTTLKYIEKVTS</sequence>
<dbReference type="STRING" id="1121298.SAMN05444401_2554"/>
<organism evidence="10 11">
    <name type="scientific">Clostridium amylolyticum</name>
    <dbReference type="NCBI Taxonomy" id="1121298"/>
    <lineage>
        <taxon>Bacteria</taxon>
        <taxon>Bacillati</taxon>
        <taxon>Bacillota</taxon>
        <taxon>Clostridia</taxon>
        <taxon>Eubacteriales</taxon>
        <taxon>Clostridiaceae</taxon>
        <taxon>Clostridium</taxon>
    </lineage>
</organism>
<comment type="similarity">
    <text evidence="8">Belongs to the binding-protein-dependent transport system permease family.</text>
</comment>
<accession>A0A1M6HKM8</accession>
<gene>
    <name evidence="10" type="ORF">SAMN05444401_2554</name>
</gene>
<keyword evidence="3" id="KW-1003">Cell membrane</keyword>
<dbReference type="GO" id="GO:0022857">
    <property type="term" value="F:transmembrane transporter activity"/>
    <property type="evidence" value="ECO:0007669"/>
    <property type="project" value="InterPro"/>
</dbReference>
<keyword evidence="7 8" id="KW-0472">Membrane</keyword>
<dbReference type="PANTHER" id="PTHR30614">
    <property type="entry name" value="MEMBRANE COMPONENT OF AMINO ACID ABC TRANSPORTER"/>
    <property type="match status" value="1"/>
</dbReference>
<dbReference type="PROSITE" id="PS50928">
    <property type="entry name" value="ABC_TM1"/>
    <property type="match status" value="1"/>
</dbReference>
<evidence type="ECO:0000256" key="3">
    <source>
        <dbReference type="ARBA" id="ARBA00022475"/>
    </source>
</evidence>
<name>A0A1M6HKM8_9CLOT</name>
<dbReference type="InterPro" id="IPR043429">
    <property type="entry name" value="ArtM/GltK/GlnP/TcyL/YhdX-like"/>
</dbReference>
<evidence type="ECO:0000313" key="10">
    <source>
        <dbReference type="EMBL" id="SHJ22715.1"/>
    </source>
</evidence>
<dbReference type="OrthoDB" id="9787841at2"/>
<dbReference type="Pfam" id="PF00528">
    <property type="entry name" value="BPD_transp_1"/>
    <property type="match status" value="1"/>
</dbReference>
<dbReference type="InterPro" id="IPR035906">
    <property type="entry name" value="MetI-like_sf"/>
</dbReference>
<protein>
    <submittedName>
        <fullName evidence="10">Amino acid ABC transporter membrane protein, PAAT family</fullName>
    </submittedName>
</protein>
<keyword evidence="5" id="KW-0029">Amino-acid transport</keyword>
<evidence type="ECO:0000256" key="5">
    <source>
        <dbReference type="ARBA" id="ARBA00022970"/>
    </source>
</evidence>